<reference evidence="3" key="2">
    <citation type="submission" date="2015-01" db="EMBL/GenBank/DDBJ databases">
        <title>Evolutionary Origins and Diversification of the Mycorrhizal Mutualists.</title>
        <authorList>
            <consortium name="DOE Joint Genome Institute"/>
            <consortium name="Mycorrhizal Genomics Consortium"/>
            <person name="Kohler A."/>
            <person name="Kuo A."/>
            <person name="Nagy L.G."/>
            <person name="Floudas D."/>
            <person name="Copeland A."/>
            <person name="Barry K.W."/>
            <person name="Cichocki N."/>
            <person name="Veneault-Fourrey C."/>
            <person name="LaButti K."/>
            <person name="Lindquist E.A."/>
            <person name="Lipzen A."/>
            <person name="Lundell T."/>
            <person name="Morin E."/>
            <person name="Murat C."/>
            <person name="Riley R."/>
            <person name="Ohm R."/>
            <person name="Sun H."/>
            <person name="Tunlid A."/>
            <person name="Henrissat B."/>
            <person name="Grigoriev I.V."/>
            <person name="Hibbett D.S."/>
            <person name="Martin F."/>
        </authorList>
    </citation>
    <scope>NUCLEOTIDE SEQUENCE [LARGE SCALE GENOMIC DNA]</scope>
    <source>
        <strain evidence="3">F 1598</strain>
    </source>
</reference>
<accession>A0A0C3EWW1</accession>
<dbReference type="Proteomes" id="UP000054166">
    <property type="component" value="Unassembled WGS sequence"/>
</dbReference>
<feature type="coiled-coil region" evidence="1">
    <location>
        <begin position="37"/>
        <end position="64"/>
    </location>
</feature>
<evidence type="ECO:0000256" key="1">
    <source>
        <dbReference type="SAM" id="Coils"/>
    </source>
</evidence>
<evidence type="ECO:0000313" key="3">
    <source>
        <dbReference type="Proteomes" id="UP000054166"/>
    </source>
</evidence>
<organism evidence="2 3">
    <name type="scientific">Piloderma croceum (strain F 1598)</name>
    <dbReference type="NCBI Taxonomy" id="765440"/>
    <lineage>
        <taxon>Eukaryota</taxon>
        <taxon>Fungi</taxon>
        <taxon>Dikarya</taxon>
        <taxon>Basidiomycota</taxon>
        <taxon>Agaricomycotina</taxon>
        <taxon>Agaricomycetes</taxon>
        <taxon>Agaricomycetidae</taxon>
        <taxon>Atheliales</taxon>
        <taxon>Atheliaceae</taxon>
        <taxon>Piloderma</taxon>
    </lineage>
</organism>
<dbReference type="AlphaFoldDB" id="A0A0C3EWW1"/>
<keyword evidence="3" id="KW-1185">Reference proteome</keyword>
<dbReference type="STRING" id="765440.A0A0C3EWW1"/>
<dbReference type="HOGENOM" id="CLU_097230_3_0_1"/>
<protein>
    <submittedName>
        <fullName evidence="2">Uncharacterized protein</fullName>
    </submittedName>
</protein>
<name>A0A0C3EWW1_PILCF</name>
<proteinExistence type="predicted"/>
<evidence type="ECO:0000313" key="2">
    <source>
        <dbReference type="EMBL" id="KIM72241.1"/>
    </source>
</evidence>
<dbReference type="OrthoDB" id="3641511at2759"/>
<gene>
    <name evidence="2" type="ORF">PILCRDRAFT_829872</name>
</gene>
<reference evidence="2 3" key="1">
    <citation type="submission" date="2014-04" db="EMBL/GenBank/DDBJ databases">
        <authorList>
            <consortium name="DOE Joint Genome Institute"/>
            <person name="Kuo A."/>
            <person name="Tarkka M."/>
            <person name="Buscot F."/>
            <person name="Kohler A."/>
            <person name="Nagy L.G."/>
            <person name="Floudas D."/>
            <person name="Copeland A."/>
            <person name="Barry K.W."/>
            <person name="Cichocki N."/>
            <person name="Veneault-Fourrey C."/>
            <person name="LaButti K."/>
            <person name="Lindquist E.A."/>
            <person name="Lipzen A."/>
            <person name="Lundell T."/>
            <person name="Morin E."/>
            <person name="Murat C."/>
            <person name="Sun H."/>
            <person name="Tunlid A."/>
            <person name="Henrissat B."/>
            <person name="Grigoriev I.V."/>
            <person name="Hibbett D.S."/>
            <person name="Martin F."/>
            <person name="Nordberg H.P."/>
            <person name="Cantor M.N."/>
            <person name="Hua S.X."/>
        </authorList>
    </citation>
    <scope>NUCLEOTIDE SEQUENCE [LARGE SCALE GENOMIC DNA]</scope>
    <source>
        <strain evidence="2 3">F 1598</strain>
    </source>
</reference>
<dbReference type="InParanoid" id="A0A0C3EWW1"/>
<keyword evidence="1" id="KW-0175">Coiled coil</keyword>
<sequence length="147" mass="16425">MALQPNMQILNEAFRTAATEIEKFPNIPAIHQGNAILERLERLSERLDTRFDQLEARIKAADRNQITRLTNSTCTSDTNRLSPLVHAKTGEIIENFPENVRGIRDMRGAEVIRILRALDQPEIGSAADRTGRLITAVGVVVQAVRNV</sequence>
<dbReference type="EMBL" id="KN833147">
    <property type="protein sequence ID" value="KIM72241.1"/>
    <property type="molecule type" value="Genomic_DNA"/>
</dbReference>